<keyword evidence="3" id="KW-1185">Reference proteome</keyword>
<reference evidence="2 3" key="1">
    <citation type="submission" date="2016-10" db="EMBL/GenBank/DDBJ databases">
        <authorList>
            <person name="de Groot N.N."/>
        </authorList>
    </citation>
    <scope>NUCLEOTIDE SEQUENCE [LARGE SCALE GENOMIC DNA]</scope>
    <source>
        <strain evidence="2 3">IPL20</strain>
    </source>
</reference>
<dbReference type="STRING" id="429728.SAMN05216456_0809"/>
<accession>A0A1I7N4S9</accession>
<dbReference type="RefSeq" id="WP_092421222.1">
    <property type="nucleotide sequence ID" value="NZ_FPCK01000001.1"/>
</dbReference>
<protein>
    <submittedName>
        <fullName evidence="2">Uncharacterized protein</fullName>
    </submittedName>
</protein>
<dbReference type="EMBL" id="FPCK01000001">
    <property type="protein sequence ID" value="SFV29669.1"/>
    <property type="molecule type" value="Genomic_DNA"/>
</dbReference>
<evidence type="ECO:0000313" key="3">
    <source>
        <dbReference type="Proteomes" id="UP000199074"/>
    </source>
</evidence>
<sequence>MRRFVLALLLLSASAAPSMAQVYQGNWSCRDATTNRVGILTIYGNVYGWASRTTGDPNSGTGTVTPYQDGVGFNDGNFASNTGIQAARMVEDPANGVAVQLETADAIVMLCTPR</sequence>
<dbReference type="OrthoDB" id="7949089at2"/>
<feature type="signal peptide" evidence="1">
    <location>
        <begin position="1"/>
        <end position="20"/>
    </location>
</feature>
<name>A0A1I7N4S9_9HYPH</name>
<proteinExistence type="predicted"/>
<feature type="chain" id="PRO_5011459834" evidence="1">
    <location>
        <begin position="21"/>
        <end position="114"/>
    </location>
</feature>
<gene>
    <name evidence="2" type="ORF">SAMN05216456_0809</name>
</gene>
<organism evidence="2 3">
    <name type="scientific">Devosia crocina</name>
    <dbReference type="NCBI Taxonomy" id="429728"/>
    <lineage>
        <taxon>Bacteria</taxon>
        <taxon>Pseudomonadati</taxon>
        <taxon>Pseudomonadota</taxon>
        <taxon>Alphaproteobacteria</taxon>
        <taxon>Hyphomicrobiales</taxon>
        <taxon>Devosiaceae</taxon>
        <taxon>Devosia</taxon>
    </lineage>
</organism>
<evidence type="ECO:0000313" key="2">
    <source>
        <dbReference type="EMBL" id="SFV29669.1"/>
    </source>
</evidence>
<dbReference type="AlphaFoldDB" id="A0A1I7N4S9"/>
<dbReference type="Proteomes" id="UP000199074">
    <property type="component" value="Unassembled WGS sequence"/>
</dbReference>
<evidence type="ECO:0000256" key="1">
    <source>
        <dbReference type="SAM" id="SignalP"/>
    </source>
</evidence>
<keyword evidence="1" id="KW-0732">Signal</keyword>